<evidence type="ECO:0000256" key="5">
    <source>
        <dbReference type="ARBA" id="ARBA00022989"/>
    </source>
</evidence>
<dbReference type="Gene3D" id="3.40.50.1110">
    <property type="entry name" value="SGNH hydrolase"/>
    <property type="match status" value="1"/>
</dbReference>
<keyword evidence="12" id="KW-1185">Reference proteome</keyword>
<feature type="transmembrane region" description="Helical" evidence="9">
    <location>
        <begin position="33"/>
        <end position="54"/>
    </location>
</feature>
<name>Q1AUB7_RUBXD</name>
<evidence type="ECO:0000256" key="1">
    <source>
        <dbReference type="ARBA" id="ARBA00004651"/>
    </source>
</evidence>
<keyword evidence="5 9" id="KW-1133">Transmembrane helix</keyword>
<feature type="compositionally biased region" description="Basic and acidic residues" evidence="8">
    <location>
        <begin position="463"/>
        <end position="497"/>
    </location>
</feature>
<dbReference type="CDD" id="cd01840">
    <property type="entry name" value="SGNH_hydrolase_yrhL_like"/>
    <property type="match status" value="1"/>
</dbReference>
<evidence type="ECO:0000313" key="12">
    <source>
        <dbReference type="Proteomes" id="UP000006637"/>
    </source>
</evidence>
<dbReference type="EMBL" id="CP000386">
    <property type="protein sequence ID" value="ABG05011.1"/>
    <property type="molecule type" value="Genomic_DNA"/>
</dbReference>
<feature type="region of interest" description="Disordered" evidence="8">
    <location>
        <begin position="463"/>
        <end position="506"/>
    </location>
</feature>
<feature type="transmembrane region" description="Helical" evidence="9">
    <location>
        <begin position="173"/>
        <end position="189"/>
    </location>
</feature>
<dbReference type="Proteomes" id="UP000006637">
    <property type="component" value="Chromosome"/>
</dbReference>
<dbReference type="eggNOG" id="COG2755">
    <property type="taxonomic scope" value="Bacteria"/>
</dbReference>
<evidence type="ECO:0000256" key="3">
    <source>
        <dbReference type="ARBA" id="ARBA00022679"/>
    </source>
</evidence>
<feature type="transmembrane region" description="Helical" evidence="9">
    <location>
        <begin position="303"/>
        <end position="320"/>
    </location>
</feature>
<feature type="transmembrane region" description="Helical" evidence="9">
    <location>
        <begin position="267"/>
        <end position="291"/>
    </location>
</feature>
<evidence type="ECO:0000256" key="8">
    <source>
        <dbReference type="SAM" id="MobiDB-lite"/>
    </source>
</evidence>
<dbReference type="SUPFAM" id="SSF52266">
    <property type="entry name" value="SGNH hydrolase"/>
    <property type="match status" value="1"/>
</dbReference>
<dbReference type="RefSeq" id="WP_011565026.1">
    <property type="nucleotide sequence ID" value="NC_008148.1"/>
</dbReference>
<evidence type="ECO:0000256" key="9">
    <source>
        <dbReference type="SAM" id="Phobius"/>
    </source>
</evidence>
<sequence length="656" mass="72477">MLRAGDTRSGEERSVGRRAPGCREREGGVRLPYLPGLDGMRAVAVIAVLVYHAGAAWLPGGFLGVDVFFVLSGYLITSLLLAEWRARGRVDLKRFWLRRARRLLPALYLVLAATLAYAVVFLPEEVAGLREDVLAALGYVTNWYLIFANESYFEAVGRPSLLKHLWSLAVEEQFYLLWPLVFLGTAAAWRRRRAFFVAAGGAAASALLMAALYVPDADPSRVYYGTDTRASALLIGAALAFVWAPWRTGRRSFVYSDGRTRYFRRRWGWISPAFFDLVGLCSLLALLWFFLNAGEYDPFLYRGGFAGAALVTAALVAAVVHPRSRLNAGVLGRQPLRWIGQRSYGIYLWHWPVFMVTRPELDVPLDGWRLFALRMAATLALAELSYRFVETPVRRGALGRSFRALREASGPERRRLGARWAAGTCAVLATCAALGVAAATAEPPEKPDYLAAEAIHIKVPADASERERRAADARTAAGEERSSLRAEDASRPHDGRPAPEGPVSAVGDSVMLGSARQLQQAVENLSTVDAQVGFQAEDIIQVLKSRRAAGQLGNVVVVHIGNNGPISREEFDEIMSVLDGVERVVFVNDRVPRPWEAKNNEILAEGVRRYPQRAVLVDWHGATAGREELFWDDGIHPRPEGARLYARLIAEKAESR</sequence>
<gene>
    <name evidence="11" type="ordered locus">Rxyl_2066</name>
</gene>
<dbReference type="STRING" id="266117.Rxyl_2066"/>
<protein>
    <submittedName>
        <fullName evidence="11">Acyltransferase 3</fullName>
    </submittedName>
</protein>
<dbReference type="PhylomeDB" id="Q1AUB7"/>
<dbReference type="KEGG" id="rxy:Rxyl_2066"/>
<feature type="transmembrane region" description="Helical" evidence="9">
    <location>
        <begin position="420"/>
        <end position="441"/>
    </location>
</feature>
<evidence type="ECO:0000259" key="10">
    <source>
        <dbReference type="Pfam" id="PF01757"/>
    </source>
</evidence>
<dbReference type="PANTHER" id="PTHR23028:SF53">
    <property type="entry name" value="ACYL_TRANSF_3 DOMAIN-CONTAINING PROTEIN"/>
    <property type="match status" value="1"/>
</dbReference>
<dbReference type="eggNOG" id="COG1835">
    <property type="taxonomic scope" value="Bacteria"/>
</dbReference>
<dbReference type="GO" id="GO:0005886">
    <property type="term" value="C:plasma membrane"/>
    <property type="evidence" value="ECO:0007669"/>
    <property type="project" value="UniProtKB-SubCell"/>
</dbReference>
<accession>Q1AUB7</accession>
<dbReference type="InterPro" id="IPR002656">
    <property type="entry name" value="Acyl_transf_3_dom"/>
</dbReference>
<evidence type="ECO:0000256" key="6">
    <source>
        <dbReference type="ARBA" id="ARBA00023136"/>
    </source>
</evidence>
<dbReference type="Pfam" id="PF01757">
    <property type="entry name" value="Acyl_transf_3"/>
    <property type="match status" value="1"/>
</dbReference>
<dbReference type="InterPro" id="IPR050879">
    <property type="entry name" value="Acyltransferase_3"/>
</dbReference>
<keyword evidence="4 9" id="KW-0812">Transmembrane</keyword>
<dbReference type="OrthoDB" id="3404679at2"/>
<feature type="transmembrane region" description="Helical" evidence="9">
    <location>
        <begin position="103"/>
        <end position="122"/>
    </location>
</feature>
<dbReference type="GO" id="GO:0009103">
    <property type="term" value="P:lipopolysaccharide biosynthetic process"/>
    <property type="evidence" value="ECO:0007669"/>
    <property type="project" value="TreeGrafter"/>
</dbReference>
<evidence type="ECO:0000313" key="11">
    <source>
        <dbReference type="EMBL" id="ABG05011.1"/>
    </source>
</evidence>
<feature type="region of interest" description="Disordered" evidence="8">
    <location>
        <begin position="1"/>
        <end position="23"/>
    </location>
</feature>
<dbReference type="AlphaFoldDB" id="Q1AUB7"/>
<proteinExistence type="predicted"/>
<keyword evidence="6 9" id="KW-0472">Membrane</keyword>
<reference evidence="11 12" key="1">
    <citation type="submission" date="2006-06" db="EMBL/GenBank/DDBJ databases">
        <title>Complete sequence of Rubrobacter xylanophilus DSM 9941.</title>
        <authorList>
            <consortium name="US DOE Joint Genome Institute"/>
            <person name="Copeland A."/>
            <person name="Lucas S."/>
            <person name="Lapidus A."/>
            <person name="Barry K."/>
            <person name="Detter J.C."/>
            <person name="Glavina del Rio T."/>
            <person name="Hammon N."/>
            <person name="Israni S."/>
            <person name="Dalin E."/>
            <person name="Tice H."/>
            <person name="Pitluck S."/>
            <person name="Munk A.C."/>
            <person name="Brettin T."/>
            <person name="Bruce D."/>
            <person name="Han C."/>
            <person name="Tapia R."/>
            <person name="Gilna P."/>
            <person name="Schmutz J."/>
            <person name="Larimer F."/>
            <person name="Land M."/>
            <person name="Hauser L."/>
            <person name="Kyrpides N."/>
            <person name="Lykidis A."/>
            <person name="da Costa M.S."/>
            <person name="Rainey F.A."/>
            <person name="Empadinhas N."/>
            <person name="Jolivet E."/>
            <person name="Battista J.R."/>
            <person name="Richardson P."/>
        </authorList>
    </citation>
    <scope>NUCLEOTIDE SEQUENCE [LARGE SCALE GENOMIC DNA]</scope>
    <source>
        <strain evidence="12">DSM 9941 / NBRC 16129 / PRD-1</strain>
    </source>
</reference>
<keyword evidence="7 11" id="KW-0012">Acyltransferase</keyword>
<evidence type="ECO:0000256" key="7">
    <source>
        <dbReference type="ARBA" id="ARBA00023315"/>
    </source>
</evidence>
<dbReference type="GO" id="GO:0016747">
    <property type="term" value="F:acyltransferase activity, transferring groups other than amino-acyl groups"/>
    <property type="evidence" value="ECO:0007669"/>
    <property type="project" value="InterPro"/>
</dbReference>
<feature type="domain" description="Acyltransferase 3" evidence="10">
    <location>
        <begin position="35"/>
        <end position="382"/>
    </location>
</feature>
<evidence type="ECO:0000256" key="2">
    <source>
        <dbReference type="ARBA" id="ARBA00022475"/>
    </source>
</evidence>
<comment type="subcellular location">
    <subcellularLocation>
        <location evidence="1">Cell membrane</location>
        <topology evidence="1">Multi-pass membrane protein</topology>
    </subcellularLocation>
</comment>
<feature type="transmembrane region" description="Helical" evidence="9">
    <location>
        <begin position="229"/>
        <end position="246"/>
    </location>
</feature>
<feature type="transmembrane region" description="Helical" evidence="9">
    <location>
        <begin position="194"/>
        <end position="214"/>
    </location>
</feature>
<dbReference type="PANTHER" id="PTHR23028">
    <property type="entry name" value="ACETYLTRANSFERASE"/>
    <property type="match status" value="1"/>
</dbReference>
<keyword evidence="2" id="KW-1003">Cell membrane</keyword>
<dbReference type="InterPro" id="IPR036514">
    <property type="entry name" value="SGNH_hydro_sf"/>
</dbReference>
<evidence type="ECO:0000256" key="4">
    <source>
        <dbReference type="ARBA" id="ARBA00022692"/>
    </source>
</evidence>
<feature type="transmembrane region" description="Helical" evidence="9">
    <location>
        <begin position="60"/>
        <end position="82"/>
    </location>
</feature>
<organism evidence="11 12">
    <name type="scientific">Rubrobacter xylanophilus (strain DSM 9941 / JCM 11954 / NBRC 16129 / PRD-1)</name>
    <dbReference type="NCBI Taxonomy" id="266117"/>
    <lineage>
        <taxon>Bacteria</taxon>
        <taxon>Bacillati</taxon>
        <taxon>Actinomycetota</taxon>
        <taxon>Rubrobacteria</taxon>
        <taxon>Rubrobacterales</taxon>
        <taxon>Rubrobacteraceae</taxon>
        <taxon>Rubrobacter</taxon>
    </lineage>
</organism>
<keyword evidence="3 11" id="KW-0808">Transferase</keyword>
<dbReference type="HOGENOM" id="CLU_005679_11_2_11"/>